<feature type="region of interest" description="Disordered" evidence="1">
    <location>
        <begin position="41"/>
        <end position="152"/>
    </location>
</feature>
<feature type="compositionally biased region" description="Polar residues" evidence="1">
    <location>
        <begin position="94"/>
        <end position="104"/>
    </location>
</feature>
<dbReference type="AlphaFoldDB" id="A0AB34GEK8"/>
<keyword evidence="3" id="KW-1185">Reference proteome</keyword>
<evidence type="ECO:0000313" key="2">
    <source>
        <dbReference type="EMBL" id="KAJ8778109.1"/>
    </source>
</evidence>
<gene>
    <name evidence="2" type="ORF">J1605_013969</name>
</gene>
<organism evidence="2 3">
    <name type="scientific">Eschrichtius robustus</name>
    <name type="common">California gray whale</name>
    <name type="synonym">Eschrichtius gibbosus</name>
    <dbReference type="NCBI Taxonomy" id="9764"/>
    <lineage>
        <taxon>Eukaryota</taxon>
        <taxon>Metazoa</taxon>
        <taxon>Chordata</taxon>
        <taxon>Craniata</taxon>
        <taxon>Vertebrata</taxon>
        <taxon>Euteleostomi</taxon>
        <taxon>Mammalia</taxon>
        <taxon>Eutheria</taxon>
        <taxon>Laurasiatheria</taxon>
        <taxon>Artiodactyla</taxon>
        <taxon>Whippomorpha</taxon>
        <taxon>Cetacea</taxon>
        <taxon>Mysticeti</taxon>
        <taxon>Eschrichtiidae</taxon>
        <taxon>Eschrichtius</taxon>
    </lineage>
</organism>
<evidence type="ECO:0000256" key="1">
    <source>
        <dbReference type="SAM" id="MobiDB-lite"/>
    </source>
</evidence>
<feature type="compositionally biased region" description="Acidic residues" evidence="1">
    <location>
        <begin position="70"/>
        <end position="81"/>
    </location>
</feature>
<proteinExistence type="predicted"/>
<protein>
    <submittedName>
        <fullName evidence="2">Uncharacterized protein</fullName>
    </submittedName>
</protein>
<sequence length="152" mass="15817">MGTELLEKSFPCEMLGVECLFRGHAACWRRWVPSLLGAPAPSLGPGSDPGLSDSEESVFSGLEDSGSDSSEADTAAEEEDGASGTEQHSRTEKTPGQQAGTPSPRTEVASVPDEDEYVEDSSDEEVGLGPRPARSQGGLHCLGRGGSVHSEA</sequence>
<feature type="compositionally biased region" description="Acidic residues" evidence="1">
    <location>
        <begin position="112"/>
        <end position="126"/>
    </location>
</feature>
<reference evidence="2 3" key="1">
    <citation type="submission" date="2022-11" db="EMBL/GenBank/DDBJ databases">
        <title>Whole genome sequence of Eschrichtius robustus ER-17-0199.</title>
        <authorList>
            <person name="Bruniche-Olsen A."/>
            <person name="Black A.N."/>
            <person name="Fields C.J."/>
            <person name="Walden K."/>
            <person name="Dewoody J.A."/>
        </authorList>
    </citation>
    <scope>NUCLEOTIDE SEQUENCE [LARGE SCALE GENOMIC DNA]</scope>
    <source>
        <strain evidence="2">ER-17-0199</strain>
        <tissue evidence="2">Blubber</tissue>
    </source>
</reference>
<dbReference type="Proteomes" id="UP001159641">
    <property type="component" value="Unassembled WGS sequence"/>
</dbReference>
<accession>A0AB34GEK8</accession>
<comment type="caution">
    <text evidence="2">The sequence shown here is derived from an EMBL/GenBank/DDBJ whole genome shotgun (WGS) entry which is preliminary data.</text>
</comment>
<name>A0AB34GEK8_ESCRO</name>
<evidence type="ECO:0000313" key="3">
    <source>
        <dbReference type="Proteomes" id="UP001159641"/>
    </source>
</evidence>
<feature type="compositionally biased region" description="Low complexity" evidence="1">
    <location>
        <begin position="60"/>
        <end position="69"/>
    </location>
</feature>
<dbReference type="EMBL" id="JAIQCJ010002272">
    <property type="protein sequence ID" value="KAJ8778109.1"/>
    <property type="molecule type" value="Genomic_DNA"/>
</dbReference>